<proteinExistence type="inferred from homology"/>
<keyword evidence="5" id="KW-0143">Chaperone</keyword>
<dbReference type="Proteomes" id="UP000324629">
    <property type="component" value="Unassembled WGS sequence"/>
</dbReference>
<dbReference type="GO" id="GO:0005938">
    <property type="term" value="C:cell cortex"/>
    <property type="evidence" value="ECO:0007669"/>
    <property type="project" value="UniProtKB-SubCell"/>
</dbReference>
<sequence>MEADTATSLRRFVQENDFNFTLDNVNEEAKEIVLTHCAQLLYREQEPEDLLNCLRCLRILSRDKQSIDHLSSEVYLNRLFDWAFLTGELFDDKHRLEALKCLSNLVFKRPSVIPHLKSRGIVNSLLTRLKQHLGAQSRIEILTIDLKLFFLLSGLETTIRQELAEDEHAFSLFADLLGSFQNAPLTGPECHLISRIPEFSRFCDAIRELLPRSSLSDVDQRQIVEQMVNFLNVVPKRCFSHLLFKHTGSVSTVLQSSSNADNMRAVQILLDFLDMQLNPSNDETTSRPVLNLEETLCPILNALIKAAQGNRSIRKYCRSKILPHLGSDVTRLPEEGTTLRNRLCKLLTSPLQGVSELVALFLFVLCKEDIGRAIKYTGFGNFAGFLARHALLGGASKKRSRTRVEQVESGVAHTSDGMNFSEDDSAEDYSTASSASDTEEYERLRDSVNPVTGRWEEAKPHPLEGMSEEQKEYITMELVNKIDQLHRTGLIQPGTIGDDGNVRPVGHILELLENTHVKEASQSDSD</sequence>
<dbReference type="EMBL" id="QNGE01000671">
    <property type="protein sequence ID" value="KAA3679667.1"/>
    <property type="molecule type" value="Genomic_DNA"/>
</dbReference>
<dbReference type="InterPro" id="IPR011989">
    <property type="entry name" value="ARM-like"/>
</dbReference>
<evidence type="ECO:0000256" key="6">
    <source>
        <dbReference type="SAM" id="MobiDB-lite"/>
    </source>
</evidence>
<dbReference type="GO" id="GO:0007186">
    <property type="term" value="P:G protein-coupled receptor signaling pathway"/>
    <property type="evidence" value="ECO:0007669"/>
    <property type="project" value="TreeGrafter"/>
</dbReference>
<keyword evidence="4" id="KW-0344">Guanine-nucleotide releasing factor</keyword>
<keyword evidence="3" id="KW-0963">Cytoplasm</keyword>
<dbReference type="SUPFAM" id="SSF48371">
    <property type="entry name" value="ARM repeat"/>
    <property type="match status" value="1"/>
</dbReference>
<feature type="region of interest" description="Disordered" evidence="6">
    <location>
        <begin position="398"/>
        <end position="450"/>
    </location>
</feature>
<dbReference type="InterPro" id="IPR019318">
    <property type="entry name" value="Gua_nucleotide_exch_fac_Ric8"/>
</dbReference>
<evidence type="ECO:0000256" key="4">
    <source>
        <dbReference type="ARBA" id="ARBA00022658"/>
    </source>
</evidence>
<dbReference type="Pfam" id="PF10165">
    <property type="entry name" value="Ric8"/>
    <property type="match status" value="2"/>
</dbReference>
<dbReference type="InterPro" id="IPR008376">
    <property type="entry name" value="Chaperone_Ric-8_A/B"/>
</dbReference>
<keyword evidence="8" id="KW-1185">Reference proteome</keyword>
<accession>A0A5J4NVD8</accession>
<evidence type="ECO:0000256" key="5">
    <source>
        <dbReference type="ARBA" id="ARBA00023186"/>
    </source>
</evidence>
<evidence type="ECO:0000313" key="8">
    <source>
        <dbReference type="Proteomes" id="UP000324629"/>
    </source>
</evidence>
<organism evidence="7 8">
    <name type="scientific">Paragonimus westermani</name>
    <dbReference type="NCBI Taxonomy" id="34504"/>
    <lineage>
        <taxon>Eukaryota</taxon>
        <taxon>Metazoa</taxon>
        <taxon>Spiralia</taxon>
        <taxon>Lophotrochozoa</taxon>
        <taxon>Platyhelminthes</taxon>
        <taxon>Trematoda</taxon>
        <taxon>Digenea</taxon>
        <taxon>Plagiorchiida</taxon>
        <taxon>Troglotremata</taxon>
        <taxon>Troglotrematidae</taxon>
        <taxon>Paragonimus</taxon>
    </lineage>
</organism>
<evidence type="ECO:0000256" key="3">
    <source>
        <dbReference type="ARBA" id="ARBA00022490"/>
    </source>
</evidence>
<dbReference type="GO" id="GO:0005085">
    <property type="term" value="F:guanyl-nucleotide exchange factor activity"/>
    <property type="evidence" value="ECO:0007669"/>
    <property type="project" value="UniProtKB-KW"/>
</dbReference>
<gene>
    <name evidence="7" type="ORF">DEA37_0009313</name>
</gene>
<dbReference type="Gene3D" id="1.25.10.10">
    <property type="entry name" value="Leucine-rich Repeat Variant"/>
    <property type="match status" value="1"/>
</dbReference>
<evidence type="ECO:0000313" key="7">
    <source>
        <dbReference type="EMBL" id="KAA3679667.1"/>
    </source>
</evidence>
<comment type="similarity">
    <text evidence="2">Belongs to the synembryn family.</text>
</comment>
<name>A0A5J4NVD8_9TREM</name>
<dbReference type="PANTHER" id="PTHR12425:SF5">
    <property type="entry name" value="SYNEMBRYN"/>
    <property type="match status" value="1"/>
</dbReference>
<reference evidence="7 8" key="1">
    <citation type="journal article" date="2019" name="Gigascience">
        <title>Whole-genome sequence of the oriental lung fluke Paragonimus westermani.</title>
        <authorList>
            <person name="Oey H."/>
            <person name="Zakrzewski M."/>
            <person name="Narain K."/>
            <person name="Devi K.R."/>
            <person name="Agatsuma T."/>
            <person name="Nawaratna S."/>
            <person name="Gobert G.N."/>
            <person name="Jones M.K."/>
            <person name="Ragan M.A."/>
            <person name="McManus D.P."/>
            <person name="Krause L."/>
        </authorList>
    </citation>
    <scope>NUCLEOTIDE SEQUENCE [LARGE SCALE GENOMIC DNA]</scope>
    <source>
        <strain evidence="7 8">IND2009</strain>
    </source>
</reference>
<comment type="subcellular location">
    <subcellularLocation>
        <location evidence="1">Cytoplasm</location>
        <location evidence="1">Cell cortex</location>
    </subcellularLocation>
</comment>
<dbReference type="InterPro" id="IPR016024">
    <property type="entry name" value="ARM-type_fold"/>
</dbReference>
<dbReference type="AlphaFoldDB" id="A0A5J4NVD8"/>
<dbReference type="PRINTS" id="PR01802">
    <property type="entry name" value="SYNEMBRYN"/>
</dbReference>
<evidence type="ECO:0000256" key="1">
    <source>
        <dbReference type="ARBA" id="ARBA00004544"/>
    </source>
</evidence>
<dbReference type="GO" id="GO:0001965">
    <property type="term" value="F:G-protein alpha-subunit binding"/>
    <property type="evidence" value="ECO:0007669"/>
    <property type="project" value="TreeGrafter"/>
</dbReference>
<evidence type="ECO:0008006" key="9">
    <source>
        <dbReference type="Google" id="ProtNLM"/>
    </source>
</evidence>
<evidence type="ECO:0000256" key="2">
    <source>
        <dbReference type="ARBA" id="ARBA00009049"/>
    </source>
</evidence>
<protein>
    <recommendedName>
        <fullName evidence="9">Synembryn-A</fullName>
    </recommendedName>
</protein>
<comment type="caution">
    <text evidence="7">The sequence shown here is derived from an EMBL/GenBank/DDBJ whole genome shotgun (WGS) entry which is preliminary data.</text>
</comment>
<dbReference type="PANTHER" id="PTHR12425">
    <property type="entry name" value="SYNEMBRYN"/>
    <property type="match status" value="1"/>
</dbReference>